<dbReference type="AlphaFoldDB" id="A0A6G8PY90"/>
<protein>
    <submittedName>
        <fullName evidence="1">Uncharacterized protein</fullName>
    </submittedName>
</protein>
<evidence type="ECO:0000313" key="2">
    <source>
        <dbReference type="Proteomes" id="UP000502706"/>
    </source>
</evidence>
<keyword evidence="2" id="KW-1185">Reference proteome</keyword>
<name>A0A6G8PY90_9ACTN</name>
<proteinExistence type="predicted"/>
<evidence type="ECO:0000313" key="1">
    <source>
        <dbReference type="EMBL" id="QIN79128.1"/>
    </source>
</evidence>
<sequence length="88" mass="9969">MRRDSDRGVIALLDPRLRRKSWGKAILASLPPRPSRAPCGKWRASSERAILRRIGRRRDPPDARIPVDGRKFFLRASAPAQNTAQTLL</sequence>
<dbReference type="RefSeq" id="WP_407691014.1">
    <property type="nucleotide sequence ID" value="NZ_CP045121.1"/>
</dbReference>
<dbReference type="EMBL" id="CP045121">
    <property type="protein sequence ID" value="QIN79128.1"/>
    <property type="molecule type" value="Genomic_DNA"/>
</dbReference>
<dbReference type="KEGG" id="rmar:GBA65_12010"/>
<organism evidence="1 2">
    <name type="scientific">Rubrobacter marinus</name>
    <dbReference type="NCBI Taxonomy" id="2653852"/>
    <lineage>
        <taxon>Bacteria</taxon>
        <taxon>Bacillati</taxon>
        <taxon>Actinomycetota</taxon>
        <taxon>Rubrobacteria</taxon>
        <taxon>Rubrobacterales</taxon>
        <taxon>Rubrobacteraceae</taxon>
        <taxon>Rubrobacter</taxon>
    </lineage>
</organism>
<dbReference type="Proteomes" id="UP000502706">
    <property type="component" value="Chromosome"/>
</dbReference>
<accession>A0A6G8PY90</accession>
<gene>
    <name evidence="1" type="ORF">GBA65_12010</name>
</gene>
<reference evidence="1 2" key="1">
    <citation type="submission" date="2019-10" db="EMBL/GenBank/DDBJ databases">
        <title>Rubrobacter sp nov SCSIO 52915 isolated from a deep-sea sediment in the South China Sea.</title>
        <authorList>
            <person name="Chen R.W."/>
        </authorList>
    </citation>
    <scope>NUCLEOTIDE SEQUENCE [LARGE SCALE GENOMIC DNA]</scope>
    <source>
        <strain evidence="1 2">SCSIO 52915</strain>
    </source>
</reference>